<sequence length="165" mass="18847">MKDHIVYRTRTNLDVESRVKLAESPAPPTEEFVEGSLHTDVNTDINSVIQGSWQLYYVIILLAICNGDSFLIESIFEMVGRKRIRFHAVPGKCCDISVHKIKNKLMVDPNMFSKFVNSKKEASGFPSFIRYNNTEFSTLPWTCNLFANFSESCCNDNVVDIDSYM</sequence>
<dbReference type="EMBL" id="JXJN01022005">
    <property type="status" value="NOT_ANNOTATED_CDS"/>
    <property type="molecule type" value="Genomic_DNA"/>
</dbReference>
<evidence type="ECO:0000313" key="1">
    <source>
        <dbReference type="EnsemblMetazoa" id="GPPI043033-PA"/>
    </source>
</evidence>
<reference evidence="2" key="1">
    <citation type="submission" date="2015-01" db="EMBL/GenBank/DDBJ databases">
        <authorList>
            <person name="Aksoy S."/>
            <person name="Warren W."/>
            <person name="Wilson R.K."/>
        </authorList>
    </citation>
    <scope>NUCLEOTIDE SEQUENCE [LARGE SCALE GENOMIC DNA]</scope>
    <source>
        <strain evidence="2">IAEA</strain>
    </source>
</reference>
<evidence type="ECO:0000313" key="2">
    <source>
        <dbReference type="Proteomes" id="UP000092460"/>
    </source>
</evidence>
<dbReference type="AlphaFoldDB" id="A0A1B0BWY0"/>
<protein>
    <submittedName>
        <fullName evidence="1">Uncharacterized protein</fullName>
    </submittedName>
</protein>
<accession>A0A1B0BWY0</accession>
<proteinExistence type="predicted"/>
<reference evidence="1" key="2">
    <citation type="submission" date="2020-05" db="UniProtKB">
        <authorList>
            <consortium name="EnsemblMetazoa"/>
        </authorList>
    </citation>
    <scope>IDENTIFICATION</scope>
    <source>
        <strain evidence="1">IAEA</strain>
    </source>
</reference>
<dbReference type="Proteomes" id="UP000092460">
    <property type="component" value="Unassembled WGS sequence"/>
</dbReference>
<name>A0A1B0BWY0_9MUSC</name>
<dbReference type="VEuPathDB" id="VectorBase:GPPI043033"/>
<organism evidence="1 2">
    <name type="scientific">Glossina palpalis gambiensis</name>
    <dbReference type="NCBI Taxonomy" id="67801"/>
    <lineage>
        <taxon>Eukaryota</taxon>
        <taxon>Metazoa</taxon>
        <taxon>Ecdysozoa</taxon>
        <taxon>Arthropoda</taxon>
        <taxon>Hexapoda</taxon>
        <taxon>Insecta</taxon>
        <taxon>Pterygota</taxon>
        <taxon>Neoptera</taxon>
        <taxon>Endopterygota</taxon>
        <taxon>Diptera</taxon>
        <taxon>Brachycera</taxon>
        <taxon>Muscomorpha</taxon>
        <taxon>Hippoboscoidea</taxon>
        <taxon>Glossinidae</taxon>
        <taxon>Glossina</taxon>
    </lineage>
</organism>
<dbReference type="EnsemblMetazoa" id="GPPI043033-RA">
    <property type="protein sequence ID" value="GPPI043033-PA"/>
    <property type="gene ID" value="GPPI043033"/>
</dbReference>
<keyword evidence="2" id="KW-1185">Reference proteome</keyword>